<organism evidence="2">
    <name type="scientific">Desulfofervidus auxilii</name>
    <dbReference type="NCBI Taxonomy" id="1621989"/>
    <lineage>
        <taxon>Bacteria</taxon>
        <taxon>Pseudomonadati</taxon>
        <taxon>Thermodesulfobacteriota</taxon>
        <taxon>Candidatus Desulfofervidia</taxon>
        <taxon>Candidatus Desulfofervidales</taxon>
        <taxon>Candidatus Desulfofervidaceae</taxon>
        <taxon>Candidatus Desulfofervidus</taxon>
    </lineage>
</organism>
<dbReference type="EMBL" id="DRKW01000140">
    <property type="protein sequence ID" value="HEB74066.1"/>
    <property type="molecule type" value="Genomic_DNA"/>
</dbReference>
<dbReference type="AlphaFoldDB" id="A0A7V1I400"/>
<name>A0A7V1I400_DESA2</name>
<feature type="transmembrane region" description="Helical" evidence="1">
    <location>
        <begin position="7"/>
        <end position="25"/>
    </location>
</feature>
<keyword evidence="1" id="KW-0472">Membrane</keyword>
<accession>A0A7V1I400</accession>
<evidence type="ECO:0000313" key="2">
    <source>
        <dbReference type="EMBL" id="HEB74066.1"/>
    </source>
</evidence>
<dbReference type="Proteomes" id="UP000886268">
    <property type="component" value="Unassembled WGS sequence"/>
</dbReference>
<protein>
    <submittedName>
        <fullName evidence="2">Uncharacterized protein</fullName>
    </submittedName>
</protein>
<evidence type="ECO:0000256" key="1">
    <source>
        <dbReference type="SAM" id="Phobius"/>
    </source>
</evidence>
<sequence>MNRKQRIAIGTAIVLVALSGFFLPYEGEFRVKGDNLKAYLGYHFIFAPPKPEVVAHAILGRDISSASTVYLSRFRAHIIVSRVVVQMATIALITLGIVALLADKKEGTDK</sequence>
<keyword evidence="1" id="KW-1133">Transmembrane helix</keyword>
<proteinExistence type="predicted"/>
<keyword evidence="1" id="KW-0812">Transmembrane</keyword>
<reference evidence="2" key="1">
    <citation type="journal article" date="2020" name="mSystems">
        <title>Genome- and Community-Level Interaction Insights into Carbon Utilization and Element Cycling Functions of Hydrothermarchaeota in Hydrothermal Sediment.</title>
        <authorList>
            <person name="Zhou Z."/>
            <person name="Liu Y."/>
            <person name="Xu W."/>
            <person name="Pan J."/>
            <person name="Luo Z.H."/>
            <person name="Li M."/>
        </authorList>
    </citation>
    <scope>NUCLEOTIDE SEQUENCE [LARGE SCALE GENOMIC DNA]</scope>
    <source>
        <strain evidence="2">HyVt-45</strain>
    </source>
</reference>
<feature type="transmembrane region" description="Helical" evidence="1">
    <location>
        <begin position="79"/>
        <end position="102"/>
    </location>
</feature>
<gene>
    <name evidence="2" type="ORF">ENJ03_02465</name>
</gene>
<comment type="caution">
    <text evidence="2">The sequence shown here is derived from an EMBL/GenBank/DDBJ whole genome shotgun (WGS) entry which is preliminary data.</text>
</comment>